<protein>
    <submittedName>
        <fullName evidence="1">AAA-like domain protein</fullName>
    </submittedName>
</protein>
<proteinExistence type="predicted"/>
<comment type="caution">
    <text evidence="1">The sequence shown here is derived from an EMBL/GenBank/DDBJ whole genome shotgun (WGS) entry which is preliminary data.</text>
</comment>
<dbReference type="EMBL" id="LWAE01000015">
    <property type="protein sequence ID" value="KZL88740.1"/>
    <property type="molecule type" value="Genomic_DNA"/>
</dbReference>
<reference evidence="1 2" key="1">
    <citation type="submission" date="2016-04" db="EMBL/GenBank/DDBJ databases">
        <title>Genome sequence of Clostridium magnum DSM 2767.</title>
        <authorList>
            <person name="Poehlein A."/>
            <person name="Uhlig R."/>
            <person name="Fischer R."/>
            <person name="Bahl H."/>
            <person name="Daniel R."/>
        </authorList>
    </citation>
    <scope>NUCLEOTIDE SEQUENCE [LARGE SCALE GENOMIC DNA]</scope>
    <source>
        <strain evidence="1 2">DSM 2767</strain>
    </source>
</reference>
<dbReference type="SUPFAM" id="SSF52540">
    <property type="entry name" value="P-loop containing nucleoside triphosphate hydrolases"/>
    <property type="match status" value="1"/>
</dbReference>
<dbReference type="InterPro" id="IPR027417">
    <property type="entry name" value="P-loop_NTPase"/>
</dbReference>
<dbReference type="STRING" id="1121326.CLMAG_60290"/>
<dbReference type="AlphaFoldDB" id="A0A161W0T1"/>
<dbReference type="Proteomes" id="UP000076603">
    <property type="component" value="Unassembled WGS sequence"/>
</dbReference>
<organism evidence="1 2">
    <name type="scientific">Clostridium magnum DSM 2767</name>
    <dbReference type="NCBI Taxonomy" id="1121326"/>
    <lineage>
        <taxon>Bacteria</taxon>
        <taxon>Bacillati</taxon>
        <taxon>Bacillota</taxon>
        <taxon>Clostridia</taxon>
        <taxon>Eubacteriales</taxon>
        <taxon>Clostridiaceae</taxon>
        <taxon>Clostridium</taxon>
    </lineage>
</organism>
<gene>
    <name evidence="1" type="ORF">CLMAG_60290</name>
</gene>
<evidence type="ECO:0000313" key="2">
    <source>
        <dbReference type="Proteomes" id="UP000076603"/>
    </source>
</evidence>
<name>A0A161W0T1_9CLOT</name>
<keyword evidence="2" id="KW-1185">Reference proteome</keyword>
<evidence type="ECO:0000313" key="1">
    <source>
        <dbReference type="EMBL" id="KZL88740.1"/>
    </source>
</evidence>
<dbReference type="PATRIC" id="fig|1121326.3.peg.6095"/>
<accession>A0A161W0T1</accession>
<sequence length="783" mass="90617">MFSTIKSMKLSDYFQLVHPKYIILKLIPDTSIRNYNSSNIAKAIQYMYKNITQRIRKEEKQFIIETPVKCSFFIDIQKNDVSFYFIVPERYLGLIKEKITETWSKVTIGEVDTIPVFSEKALKYQLKYSKEDALSLNINKKCNEPLNSILSVLDILEEGDRVGIFYNFIPCIQRGWRVEYQRTIDKLKNNEPIEREKFTWKYVLKEGFIILINLVEDLLDIVSDFFGADKKEQKQSLAEVALTSLMLEDKKKLSSATVEKKDTTVLSTQMLIVADGNNIKRTENNAIAVLEGYKTLSEDNELIYKKLPKKNTFYITDFKIAGVEENKLSVEECQNLLELPGRELLQQHKIIDKIDVLESKVPDQLQSGVIRAGENTYRGKLTSVYQTEDKELKNTAICLCGPNRSGKSTLIANIVYDLIKAGRTVILPDFCGKCQLSDELARVIPKEKILNIECNIWDTLQGFGYNEIVPKDDSIFELYNCAKMKAAKLKELINLVNDGDSDLEGRMERYLEYAALVVFVCNGSVNDVFKVLKQHVLRHEYIKKIPLELKDTMEEYIDELLEIDEWSKATKDTPAEVIGTKQGHISAILSRVHRLKQNAYIEMMLKRSSDNNINLIDEIQKGKLICIRMYDSMFATQQQKDIYVCYWITKVWGALQKRFCDIDQDKLVQTVILIDELYQTKNCEKYLTIILSQMPKYRTKLVLSCHHLAQIPVIQEELKSAMCSYMFIAGSNKKNYQAMKEEFEDKGYSLEDLLHLKRYHCLNLLAYEEGYWAGITQLPLPIK</sequence>
<dbReference type="RefSeq" id="WP_242873165.1">
    <property type="nucleotide sequence ID" value="NZ_FQXL01000081.1"/>
</dbReference>